<proteinExistence type="predicted"/>
<sequence length="78" mass="9137">MHVNFGHLLVIWVILMNFDQILVSFGVLHVNFGHFLLIWSNTREFRSILVSFGVLLVNFGHLLVSLSVILVNWRKYKK</sequence>
<keyword evidence="1" id="KW-0472">Membrane</keyword>
<keyword evidence="3" id="KW-1185">Reference proteome</keyword>
<dbReference type="AlphaFoldDB" id="A0AAN2PFS5"/>
<comment type="caution">
    <text evidence="2">The sequence shown here is derived from an EMBL/GenBank/DDBJ whole genome shotgun (WGS) entry which is preliminary data.</text>
</comment>
<feature type="transmembrane region" description="Helical" evidence="1">
    <location>
        <begin position="7"/>
        <end position="28"/>
    </location>
</feature>
<accession>A0AAN2PFS5</accession>
<gene>
    <name evidence="2" type="ORF">BN1180_01713</name>
</gene>
<evidence type="ECO:0000313" key="2">
    <source>
        <dbReference type="EMBL" id="CEG31566.1"/>
    </source>
</evidence>
<name>A0AAN2PFS5_9BACI</name>
<dbReference type="Proteomes" id="UP000182110">
    <property type="component" value="Unassembled WGS sequence"/>
</dbReference>
<protein>
    <submittedName>
        <fullName evidence="2">Uncharacterized protein</fullName>
    </submittedName>
</protein>
<organism evidence="2 3">
    <name type="scientific">Peribacillus simplex</name>
    <dbReference type="NCBI Taxonomy" id="1478"/>
    <lineage>
        <taxon>Bacteria</taxon>
        <taxon>Bacillati</taxon>
        <taxon>Bacillota</taxon>
        <taxon>Bacilli</taxon>
        <taxon>Bacillales</taxon>
        <taxon>Bacillaceae</taxon>
        <taxon>Peribacillus</taxon>
    </lineage>
</organism>
<keyword evidence="1" id="KW-1133">Transmembrane helix</keyword>
<reference evidence="2 3" key="1">
    <citation type="journal article" date="2014" name="Genome Announc.">
        <title>Genome Sequence of Bacillus simplex Strain P558, Isolated from a Human Fecal Sample.</title>
        <authorList>
            <person name="Croce O."/>
            <person name="Hugon P."/>
            <person name="Lagier J.C."/>
            <person name="Bibi F."/>
            <person name="Robert C."/>
            <person name="Azhar E.I."/>
            <person name="Raoult D."/>
            <person name="Fournier P.E."/>
        </authorList>
    </citation>
    <scope>NUCLEOTIDE SEQUENCE [LARGE SCALE GENOMIC DNA]</scope>
    <source>
        <strain evidence="2 3">P558</strain>
    </source>
</reference>
<feature type="transmembrane region" description="Helical" evidence="1">
    <location>
        <begin position="48"/>
        <end position="73"/>
    </location>
</feature>
<evidence type="ECO:0000313" key="3">
    <source>
        <dbReference type="Proteomes" id="UP000182110"/>
    </source>
</evidence>
<dbReference type="EMBL" id="CCXW01000001">
    <property type="protein sequence ID" value="CEG31566.1"/>
    <property type="molecule type" value="Genomic_DNA"/>
</dbReference>
<evidence type="ECO:0000256" key="1">
    <source>
        <dbReference type="SAM" id="Phobius"/>
    </source>
</evidence>
<keyword evidence="1" id="KW-0812">Transmembrane</keyword>